<evidence type="ECO:0000313" key="2">
    <source>
        <dbReference type="Proteomes" id="UP000299102"/>
    </source>
</evidence>
<accession>A0A4C1XW21</accession>
<organism evidence="1 2">
    <name type="scientific">Eumeta variegata</name>
    <name type="common">Bagworm moth</name>
    <name type="synonym">Eumeta japonica</name>
    <dbReference type="NCBI Taxonomy" id="151549"/>
    <lineage>
        <taxon>Eukaryota</taxon>
        <taxon>Metazoa</taxon>
        <taxon>Ecdysozoa</taxon>
        <taxon>Arthropoda</taxon>
        <taxon>Hexapoda</taxon>
        <taxon>Insecta</taxon>
        <taxon>Pterygota</taxon>
        <taxon>Neoptera</taxon>
        <taxon>Endopterygota</taxon>
        <taxon>Lepidoptera</taxon>
        <taxon>Glossata</taxon>
        <taxon>Ditrysia</taxon>
        <taxon>Tineoidea</taxon>
        <taxon>Psychidae</taxon>
        <taxon>Oiketicinae</taxon>
        <taxon>Eumeta</taxon>
    </lineage>
</organism>
<dbReference type="Proteomes" id="UP000299102">
    <property type="component" value="Unassembled WGS sequence"/>
</dbReference>
<sequence length="129" mass="13935">MDNGRDAGAQCARGTGGSSPRLVTIANNSIYPGFVEFGTVTVRGIEIANRMGSKIESLDLNQSKSSSESREVARIERLAQAGKKAPEDASTRQKPLLGSSLRTARTIKARSTCRIWKFGVWKAYTLDSA</sequence>
<protein>
    <submittedName>
        <fullName evidence="1">Uncharacterized protein</fullName>
    </submittedName>
</protein>
<dbReference type="EMBL" id="BGZK01000991">
    <property type="protein sequence ID" value="GBP67778.1"/>
    <property type="molecule type" value="Genomic_DNA"/>
</dbReference>
<evidence type="ECO:0000313" key="1">
    <source>
        <dbReference type="EMBL" id="GBP67778.1"/>
    </source>
</evidence>
<gene>
    <name evidence="1" type="ORF">EVAR_22180_1</name>
</gene>
<reference evidence="1 2" key="1">
    <citation type="journal article" date="2019" name="Commun. Biol.">
        <title>The bagworm genome reveals a unique fibroin gene that provides high tensile strength.</title>
        <authorList>
            <person name="Kono N."/>
            <person name="Nakamura H."/>
            <person name="Ohtoshi R."/>
            <person name="Tomita M."/>
            <person name="Numata K."/>
            <person name="Arakawa K."/>
        </authorList>
    </citation>
    <scope>NUCLEOTIDE SEQUENCE [LARGE SCALE GENOMIC DNA]</scope>
</reference>
<comment type="caution">
    <text evidence="1">The sequence shown here is derived from an EMBL/GenBank/DDBJ whole genome shotgun (WGS) entry which is preliminary data.</text>
</comment>
<dbReference type="AlphaFoldDB" id="A0A4C1XW21"/>
<name>A0A4C1XW21_EUMVA</name>
<proteinExistence type="predicted"/>
<keyword evidence="2" id="KW-1185">Reference proteome</keyword>